<reference evidence="2" key="1">
    <citation type="journal article" date="2020" name="Nature">
        <title>Giant virus diversity and host interactions through global metagenomics.</title>
        <authorList>
            <person name="Schulz F."/>
            <person name="Roux S."/>
            <person name="Paez-Espino D."/>
            <person name="Jungbluth S."/>
            <person name="Walsh D.A."/>
            <person name="Denef V.J."/>
            <person name="McMahon K.D."/>
            <person name="Konstantinidis K.T."/>
            <person name="Eloe-Fadrosh E.A."/>
            <person name="Kyrpides N.C."/>
            <person name="Woyke T."/>
        </authorList>
    </citation>
    <scope>NUCLEOTIDE SEQUENCE</scope>
    <source>
        <strain evidence="2">GVMAG-M-3300023174-182</strain>
    </source>
</reference>
<dbReference type="InterPro" id="IPR027417">
    <property type="entry name" value="P-loop_NTPase"/>
</dbReference>
<evidence type="ECO:0000256" key="1">
    <source>
        <dbReference type="SAM" id="MobiDB-lite"/>
    </source>
</evidence>
<feature type="compositionally biased region" description="Low complexity" evidence="1">
    <location>
        <begin position="662"/>
        <end position="675"/>
    </location>
</feature>
<feature type="region of interest" description="Disordered" evidence="1">
    <location>
        <begin position="655"/>
        <end position="676"/>
    </location>
</feature>
<protein>
    <submittedName>
        <fullName evidence="2">Uncharacterized protein</fullName>
    </submittedName>
</protein>
<evidence type="ECO:0000313" key="2">
    <source>
        <dbReference type="EMBL" id="QHT16184.1"/>
    </source>
</evidence>
<name>A0A6C0DIU1_9ZZZZ</name>
<sequence>MDLNQRKLIKSEWESIEIPVSNDEIDVLKLIMNGFHDVNIRVNNNNSIFSFLKIDYSTKMEDYLYNKYLREIVEKITSCYNLNDSIKIDVHSDIHIKSADKIRLERNNIDSLKSINLYEYVLLDYVEKYLFNCVKNNHKKLQVLNYYTLYKLLKNNVSSINRHVLNFCNQIIEIYRDKIDVIDFIENSVELIEKNTDLLKYNDMILYDHQKEVFTICKNPCAKLILYMAPTGTGKTLTPLGLSEQYKVIFVCAARHVGLALARSAISINKKIAFAFGCASADDIRLHYFAAKDYTTNKRSGGIQKVDNSNGVNVEIIISDIKSFLPAMYYMKAFNHNDKIIVYWDEPTITLDYKEHSFHSIIKQNWSENIVPTVILSSATLPKIHELTETIADFKSKFENSEIHSIISNDCKKSIPIINKNGYIELPHYLTNDCEKTKQIARHCKDYLTLLRYLDLKEIVDFVIYINKNNLINEKNKIHRYFETIDDINMKNIKTYYVELLMKIDDTKWEQIYNHFIENRVPKLIENTVNTVNEPKNSTSSHISRIKSIGPGVTVESSNSKLLSRTITDPYLNNNKQVIGTSGIFVSTKDAYTLTDGPTIFICDDIEKVAKFCIQQANIPSILMDELMKKIEYNNILNRKIDELDKELEYLKEQEENKLSSKNDSSGSGSSSIKGKSLKNVRKFNRETDNIDENKSKKSRLIKEIEGYRQMIKNVSLNETFVPNKLHHFKKWAEGLDTKKSFTSDIKENIVNEILLLHGIDDTWKILLLMGIGVFINHENIKYTEIMKKLADEQKLYMIIASSDYIYGTNYQFCHGYISKGMNLTQEKIIQAMGRIGRNNIQQNYSLRFRDDEQIMKIFTSEADKPEIINMNLLFNSNKNIIWNGQNFEERILQNTAS</sequence>
<dbReference type="SUPFAM" id="SSF52540">
    <property type="entry name" value="P-loop containing nucleoside triphosphate hydrolases"/>
    <property type="match status" value="2"/>
</dbReference>
<proteinExistence type="predicted"/>
<organism evidence="2">
    <name type="scientific">viral metagenome</name>
    <dbReference type="NCBI Taxonomy" id="1070528"/>
    <lineage>
        <taxon>unclassified sequences</taxon>
        <taxon>metagenomes</taxon>
        <taxon>organismal metagenomes</taxon>
    </lineage>
</organism>
<accession>A0A6C0DIU1</accession>
<dbReference type="AlphaFoldDB" id="A0A6C0DIU1"/>
<dbReference type="EMBL" id="MN739617">
    <property type="protein sequence ID" value="QHT16184.1"/>
    <property type="molecule type" value="Genomic_DNA"/>
</dbReference>